<evidence type="ECO:0000256" key="2">
    <source>
        <dbReference type="ARBA" id="ARBA00022980"/>
    </source>
</evidence>
<protein>
    <recommendedName>
        <fullName evidence="4">Small ribosomal subunit protein uS7 domain-containing protein</fullName>
    </recommendedName>
</protein>
<evidence type="ECO:0000313" key="5">
    <source>
        <dbReference type="EMBL" id="RLU18927.1"/>
    </source>
</evidence>
<dbReference type="InterPro" id="IPR036823">
    <property type="entry name" value="Ribosomal_uS7_dom_sf"/>
</dbReference>
<evidence type="ECO:0000259" key="4">
    <source>
        <dbReference type="Pfam" id="PF00177"/>
    </source>
</evidence>
<dbReference type="SUPFAM" id="SSF47973">
    <property type="entry name" value="Ribosomal protein S7"/>
    <property type="match status" value="1"/>
</dbReference>
<gene>
    <name evidence="5" type="ORF">DMN91_009285</name>
</gene>
<dbReference type="GO" id="GO:0006412">
    <property type="term" value="P:translation"/>
    <property type="evidence" value="ECO:0007669"/>
    <property type="project" value="InterPro"/>
</dbReference>
<feature type="domain" description="Small ribosomal subunit protein uS7" evidence="4">
    <location>
        <begin position="71"/>
        <end position="230"/>
    </location>
</feature>
<dbReference type="AlphaFoldDB" id="A0A3L8DEM1"/>
<dbReference type="PIRSF" id="PIRSF002122">
    <property type="entry name" value="RPS7p_RPS7a_RPS5e_RPS7o"/>
    <property type="match status" value="1"/>
</dbReference>
<comment type="similarity">
    <text evidence="1">Belongs to the universal ribosomal protein uS7 family.</text>
</comment>
<dbReference type="InterPro" id="IPR023798">
    <property type="entry name" value="Ribosomal_uS7_dom"/>
</dbReference>
<keyword evidence="2" id="KW-0689">Ribosomal protein</keyword>
<dbReference type="OrthoDB" id="9972728at2759"/>
<comment type="caution">
    <text evidence="5">The sequence shown here is derived from an EMBL/GenBank/DDBJ whole genome shotgun (WGS) entry which is preliminary data.</text>
</comment>
<proteinExistence type="inferred from homology"/>
<organism evidence="5">
    <name type="scientific">Ooceraea biroi</name>
    <name type="common">Clonal raider ant</name>
    <name type="synonym">Cerapachys biroi</name>
    <dbReference type="NCBI Taxonomy" id="2015173"/>
    <lineage>
        <taxon>Eukaryota</taxon>
        <taxon>Metazoa</taxon>
        <taxon>Ecdysozoa</taxon>
        <taxon>Arthropoda</taxon>
        <taxon>Hexapoda</taxon>
        <taxon>Insecta</taxon>
        <taxon>Pterygota</taxon>
        <taxon>Neoptera</taxon>
        <taxon>Endopterygota</taxon>
        <taxon>Hymenoptera</taxon>
        <taxon>Apocrita</taxon>
        <taxon>Aculeata</taxon>
        <taxon>Formicoidea</taxon>
        <taxon>Formicidae</taxon>
        <taxon>Dorylinae</taxon>
        <taxon>Ooceraea</taxon>
    </lineage>
</organism>
<keyword evidence="3" id="KW-0687">Ribonucleoprotein</keyword>
<accession>A0A3L8DEM1</accession>
<sequence>MINTRLFIVSARNFLNNQWLTRGNFLNLRREYSVFPTHYIKPIFRKDDQDTLFQSEEAKKVSHEQIKPAFMDETSSEFYDARVIKFINTLMKNGARDLTTQLVTKTFENVKRMQIEQYHKAKTDEEKASIELNPFTIFHQAVDNCTPVLYLIPCKKGGITYQVPVPITPMRAQHTAMKWLIEAAKEKDRKIRFHVTLAKELIAASRNQVSLQGRAVGQKKELHKKCQANRAYAHFRWM</sequence>
<dbReference type="Gene3D" id="1.10.455.10">
    <property type="entry name" value="Ribosomal protein S7 domain"/>
    <property type="match status" value="1"/>
</dbReference>
<dbReference type="InterPro" id="IPR000235">
    <property type="entry name" value="Ribosomal_uS7"/>
</dbReference>
<reference evidence="5" key="1">
    <citation type="journal article" date="2018" name="Genome Res.">
        <title>The genomic architecture and molecular evolution of ant odorant receptors.</title>
        <authorList>
            <person name="McKenzie S.K."/>
            <person name="Kronauer D.J.C."/>
        </authorList>
    </citation>
    <scope>NUCLEOTIDE SEQUENCE [LARGE SCALE GENOMIC DNA]</scope>
    <source>
        <strain evidence="5">Clonal line C1</strain>
    </source>
</reference>
<dbReference type="GO" id="GO:1990904">
    <property type="term" value="C:ribonucleoprotein complex"/>
    <property type="evidence" value="ECO:0007669"/>
    <property type="project" value="UniProtKB-KW"/>
</dbReference>
<dbReference type="EMBL" id="QOIP01000009">
    <property type="protein sequence ID" value="RLU18927.1"/>
    <property type="molecule type" value="Genomic_DNA"/>
</dbReference>
<reference evidence="5" key="2">
    <citation type="submission" date="2018-07" db="EMBL/GenBank/DDBJ databases">
        <authorList>
            <person name="Mckenzie S.K."/>
            <person name="Kronauer D.J.C."/>
        </authorList>
    </citation>
    <scope>NUCLEOTIDE SEQUENCE</scope>
    <source>
        <strain evidence="5">Clonal line C1</strain>
    </source>
</reference>
<dbReference type="CDD" id="cd14870">
    <property type="entry name" value="uS7_Mitochondria_Mammalian"/>
    <property type="match status" value="1"/>
</dbReference>
<dbReference type="Pfam" id="PF00177">
    <property type="entry name" value="Ribosomal_S7"/>
    <property type="match status" value="1"/>
</dbReference>
<evidence type="ECO:0000256" key="3">
    <source>
        <dbReference type="ARBA" id="ARBA00023274"/>
    </source>
</evidence>
<dbReference type="GO" id="GO:0005840">
    <property type="term" value="C:ribosome"/>
    <property type="evidence" value="ECO:0007669"/>
    <property type="project" value="UniProtKB-KW"/>
</dbReference>
<dbReference type="Proteomes" id="UP000279307">
    <property type="component" value="Chromosome 9"/>
</dbReference>
<dbReference type="PANTHER" id="PTHR11205">
    <property type="entry name" value="RIBOSOMAL PROTEIN S7"/>
    <property type="match status" value="1"/>
</dbReference>
<evidence type="ECO:0000256" key="1">
    <source>
        <dbReference type="ARBA" id="ARBA00007151"/>
    </source>
</evidence>
<name>A0A3L8DEM1_OOCBI</name>